<dbReference type="SUPFAM" id="SSF81383">
    <property type="entry name" value="F-box domain"/>
    <property type="match status" value="1"/>
</dbReference>
<sequence>MSETVKSRRGFGSRSACKKSNSSCKDGSFTEKHLLGEATKKDLPAKSKKLNTLSKDGSKETTSMVDLPRDLAEEVLSRLPVTCLRGARSSCKKWNTLTKAESFFRKHMGEQASAAEELTVVMVIEFRVYLMALNLPSITCQGSLDNSDRVDISLVYHCDGLLLCIAKDLASFLVWNPYTSQTLWLEPPRSPPHPRLDCYSYAIGYENSSSKCYKILRFIDRLRNDFVEHEIYDLSSPSNSWRVLDVTPDWHIESYARGVSLKGNTYWFARERYPAKPAVGEPYEVADFLICFNFTTQRFGPRLGLPFHTGFECTATLSSVREEQLAVLFQIDNSLHMEIWVTTKIEPEEVSWNMFFAVNMEPFLDFQFGMSQGSFFIDQEKKVVVVFDKDTDMCFTRNIAYVIGEGGYFRQVDLGESIEFHRPFGCSYVPSLAQIKQ</sequence>
<dbReference type="Pfam" id="PF00646">
    <property type="entry name" value="F-box"/>
    <property type="match status" value="1"/>
</dbReference>
<keyword evidence="3" id="KW-1185">Reference proteome</keyword>
<dbReference type="SMART" id="SM00256">
    <property type="entry name" value="FBOX"/>
    <property type="match status" value="1"/>
</dbReference>
<dbReference type="InterPro" id="IPR001810">
    <property type="entry name" value="F-box_dom"/>
</dbReference>
<evidence type="ECO:0000256" key="1">
    <source>
        <dbReference type="SAM" id="MobiDB-lite"/>
    </source>
</evidence>
<dbReference type="OrthoDB" id="1093300at2759"/>
<dbReference type="NCBIfam" id="TIGR01640">
    <property type="entry name" value="F_box_assoc_1"/>
    <property type="match status" value="1"/>
</dbReference>
<organism evidence="3 4">
    <name type="scientific">Raphanus sativus</name>
    <name type="common">Radish</name>
    <name type="synonym">Raphanus raphanistrum var. sativus</name>
    <dbReference type="NCBI Taxonomy" id="3726"/>
    <lineage>
        <taxon>Eukaryota</taxon>
        <taxon>Viridiplantae</taxon>
        <taxon>Streptophyta</taxon>
        <taxon>Embryophyta</taxon>
        <taxon>Tracheophyta</taxon>
        <taxon>Spermatophyta</taxon>
        <taxon>Magnoliopsida</taxon>
        <taxon>eudicotyledons</taxon>
        <taxon>Gunneridae</taxon>
        <taxon>Pentapetalae</taxon>
        <taxon>rosids</taxon>
        <taxon>malvids</taxon>
        <taxon>Brassicales</taxon>
        <taxon>Brassicaceae</taxon>
        <taxon>Brassiceae</taxon>
        <taxon>Raphanus</taxon>
    </lineage>
</organism>
<feature type="region of interest" description="Disordered" evidence="1">
    <location>
        <begin position="45"/>
        <end position="64"/>
    </location>
</feature>
<name>A0A6J0NUH6_RAPSA</name>
<dbReference type="InterPro" id="IPR036047">
    <property type="entry name" value="F-box-like_dom_sf"/>
</dbReference>
<proteinExistence type="predicted"/>
<dbReference type="AlphaFoldDB" id="A0A6J0NUH6"/>
<reference evidence="4" key="1">
    <citation type="submission" date="2025-08" db="UniProtKB">
        <authorList>
            <consortium name="RefSeq"/>
        </authorList>
    </citation>
    <scope>IDENTIFICATION</scope>
    <source>
        <tissue evidence="4">Leaf</tissue>
    </source>
</reference>
<feature type="domain" description="F-box" evidence="2">
    <location>
        <begin position="61"/>
        <end position="107"/>
    </location>
</feature>
<dbReference type="Gene3D" id="1.20.1280.50">
    <property type="match status" value="1"/>
</dbReference>
<dbReference type="GeneID" id="108859099"/>
<dbReference type="Pfam" id="PF07734">
    <property type="entry name" value="FBA_1"/>
    <property type="match status" value="1"/>
</dbReference>
<gene>
    <name evidence="4" type="primary">LOC108859099</name>
</gene>
<dbReference type="PANTHER" id="PTHR31672:SF13">
    <property type="entry name" value="F-BOX PROTEIN CPR30-LIKE"/>
    <property type="match status" value="1"/>
</dbReference>
<dbReference type="RefSeq" id="XP_018488447.1">
    <property type="nucleotide sequence ID" value="XM_018632945.2"/>
</dbReference>
<evidence type="ECO:0000259" key="2">
    <source>
        <dbReference type="PROSITE" id="PS50181"/>
    </source>
</evidence>
<dbReference type="InterPro" id="IPR006527">
    <property type="entry name" value="F-box-assoc_dom_typ1"/>
</dbReference>
<feature type="compositionally biased region" description="Polar residues" evidence="1">
    <location>
        <begin position="50"/>
        <end position="64"/>
    </location>
</feature>
<dbReference type="KEGG" id="rsz:108859099"/>
<evidence type="ECO:0000313" key="4">
    <source>
        <dbReference type="RefSeq" id="XP_018488447.1"/>
    </source>
</evidence>
<dbReference type="PANTHER" id="PTHR31672">
    <property type="entry name" value="BNACNNG10540D PROTEIN"/>
    <property type="match status" value="1"/>
</dbReference>
<evidence type="ECO:0000313" key="3">
    <source>
        <dbReference type="Proteomes" id="UP000504610"/>
    </source>
</evidence>
<dbReference type="InterPro" id="IPR017451">
    <property type="entry name" value="F-box-assoc_interact_dom"/>
</dbReference>
<dbReference type="PROSITE" id="PS50181">
    <property type="entry name" value="FBOX"/>
    <property type="match status" value="1"/>
</dbReference>
<dbReference type="InterPro" id="IPR050796">
    <property type="entry name" value="SCF_F-box_component"/>
</dbReference>
<protein>
    <submittedName>
        <fullName evidence="4">F-box protein At3g17620</fullName>
    </submittedName>
</protein>
<accession>A0A6J0NUH6</accession>
<dbReference type="Proteomes" id="UP000504610">
    <property type="component" value="Unplaced"/>
</dbReference>
<feature type="region of interest" description="Disordered" evidence="1">
    <location>
        <begin position="1"/>
        <end position="28"/>
    </location>
</feature>